<dbReference type="OrthoDB" id="1443753at2"/>
<dbReference type="EMBL" id="CP012898">
    <property type="protein sequence ID" value="ALJ06608.1"/>
    <property type="molecule type" value="Genomic_DNA"/>
</dbReference>
<feature type="transmembrane region" description="Helical" evidence="1">
    <location>
        <begin position="150"/>
        <end position="168"/>
    </location>
</feature>
<dbReference type="Proteomes" id="UP000057981">
    <property type="component" value="Chromosome"/>
</dbReference>
<keyword evidence="1" id="KW-0472">Membrane</keyword>
<dbReference type="AlphaFoldDB" id="A0A0P0D8Z3"/>
<keyword evidence="1" id="KW-1133">Transmembrane helix</keyword>
<reference evidence="2 3" key="1">
    <citation type="submission" date="2015-10" db="EMBL/GenBank/DDBJ databases">
        <authorList>
            <person name="Gilbert D.G."/>
        </authorList>
    </citation>
    <scope>NUCLEOTIDE SEQUENCE [LARGE SCALE GENOMIC DNA]</scope>
    <source>
        <strain evidence="3">HZ-22</strain>
    </source>
</reference>
<evidence type="ECO:0000256" key="1">
    <source>
        <dbReference type="SAM" id="Phobius"/>
    </source>
</evidence>
<evidence type="ECO:0008006" key="4">
    <source>
        <dbReference type="Google" id="ProtNLM"/>
    </source>
</evidence>
<feature type="transmembrane region" description="Helical" evidence="1">
    <location>
        <begin position="202"/>
        <end position="219"/>
    </location>
</feature>
<keyword evidence="1" id="KW-0812">Transmembrane</keyword>
<accession>A0A0P0D8Z3</accession>
<dbReference type="KEGG" id="ahz:APS56_16345"/>
<feature type="transmembrane region" description="Helical" evidence="1">
    <location>
        <begin position="175"/>
        <end position="196"/>
    </location>
</feature>
<dbReference type="STRING" id="1736674.APS56_16345"/>
<gene>
    <name evidence="2" type="ORF">APS56_16345</name>
</gene>
<feature type="transmembrane region" description="Helical" evidence="1">
    <location>
        <begin position="78"/>
        <end position="101"/>
    </location>
</feature>
<protein>
    <recommendedName>
        <fullName evidence="4">YhhN-like protein</fullName>
    </recommendedName>
</protein>
<organism evidence="2 3">
    <name type="scientific">Pseudalgibacter alginicilyticus</name>
    <dbReference type="NCBI Taxonomy" id="1736674"/>
    <lineage>
        <taxon>Bacteria</taxon>
        <taxon>Pseudomonadati</taxon>
        <taxon>Bacteroidota</taxon>
        <taxon>Flavobacteriia</taxon>
        <taxon>Flavobacteriales</taxon>
        <taxon>Flavobacteriaceae</taxon>
        <taxon>Pseudalgibacter</taxon>
    </lineage>
</organism>
<feature type="transmembrane region" description="Helical" evidence="1">
    <location>
        <begin position="54"/>
        <end position="72"/>
    </location>
</feature>
<evidence type="ECO:0000313" key="2">
    <source>
        <dbReference type="EMBL" id="ALJ06608.1"/>
    </source>
</evidence>
<feature type="transmembrane region" description="Helical" evidence="1">
    <location>
        <begin position="113"/>
        <end position="135"/>
    </location>
</feature>
<name>A0A0P0D8Z3_9FLAO</name>
<evidence type="ECO:0000313" key="3">
    <source>
        <dbReference type="Proteomes" id="UP000057981"/>
    </source>
</evidence>
<keyword evidence="3" id="KW-1185">Reference proteome</keyword>
<feature type="transmembrane region" description="Helical" evidence="1">
    <location>
        <begin position="31"/>
        <end position="47"/>
    </location>
</feature>
<sequence>MYKSKLLVLLIVVIFVLFGVSQFLGNEALSLYSRAFILPFITLLYFVSVKKKTIFFSLFLIFYSISDLLELTENLIPYFLYYFSGNVLYIMAYGFLLFEICKSISWFHLFKNYKIHIIVLAALDIYIIYVLQAIINPVAVYDDRYFLELIYNAVLLLLLSSSLLNYFYRDNKKSLFLFIGSLCIVFSEVINVAYLYIVETSLLIFMSSCLALSAFYFYYQQSNLENEKPTGLVTQ</sequence>
<proteinExistence type="predicted"/>
<dbReference type="RefSeq" id="WP_054730886.1">
    <property type="nucleotide sequence ID" value="NZ_CP012898.1"/>
</dbReference>